<evidence type="ECO:0000256" key="6">
    <source>
        <dbReference type="ARBA" id="ARBA00040494"/>
    </source>
</evidence>
<dbReference type="STRING" id="1851544.ODI_03554"/>
<evidence type="ECO:0000256" key="4">
    <source>
        <dbReference type="ARBA" id="ARBA00022927"/>
    </source>
</evidence>
<dbReference type="NCBIfam" id="TIGR02499">
    <property type="entry name" value="HrpE_YscL_not"/>
    <property type="match status" value="1"/>
</dbReference>
<dbReference type="OrthoDB" id="6008834at2"/>
<dbReference type="PANTHER" id="PTHR34982:SF4">
    <property type="entry name" value="TYPE 3 SECRETION SYSTEM STATOR PROTEIN"/>
    <property type="match status" value="1"/>
</dbReference>
<evidence type="ECO:0000313" key="9">
    <source>
        <dbReference type="EMBL" id="SOE47043.1"/>
    </source>
</evidence>
<gene>
    <name evidence="8" type="ORF">ODI_03554</name>
    <name evidence="9" type="ORF">ODI_R0612</name>
</gene>
<dbReference type="InterPro" id="IPR051472">
    <property type="entry name" value="T3SS_Stator/FliH"/>
</dbReference>
<dbReference type="InterPro" id="IPR012842">
    <property type="entry name" value="T3SS_SctL/SctL2"/>
</dbReference>
<evidence type="ECO:0000313" key="8">
    <source>
        <dbReference type="EMBL" id="SBT25626.1"/>
    </source>
</evidence>
<evidence type="ECO:0000256" key="3">
    <source>
        <dbReference type="ARBA" id="ARBA00022490"/>
    </source>
</evidence>
<dbReference type="Pfam" id="PF02108">
    <property type="entry name" value="FliH"/>
    <property type="match status" value="1"/>
</dbReference>
<evidence type="ECO:0000256" key="1">
    <source>
        <dbReference type="ARBA" id="ARBA00004496"/>
    </source>
</evidence>
<comment type="subcellular location">
    <subcellularLocation>
        <location evidence="1">Cytoplasm</location>
    </subcellularLocation>
</comment>
<dbReference type="GO" id="GO:0030254">
    <property type="term" value="P:protein secretion by the type III secretion system"/>
    <property type="evidence" value="ECO:0007669"/>
    <property type="project" value="InterPro"/>
</dbReference>
<evidence type="ECO:0000259" key="7">
    <source>
        <dbReference type="Pfam" id="PF02108"/>
    </source>
</evidence>
<dbReference type="AlphaFoldDB" id="A0A1C3K294"/>
<keyword evidence="2" id="KW-0813">Transport</keyword>
<keyword evidence="4" id="KW-0653">Protein transport</keyword>
<dbReference type="PANTHER" id="PTHR34982">
    <property type="entry name" value="YOP PROTEINS TRANSLOCATION PROTEIN L"/>
    <property type="match status" value="1"/>
</dbReference>
<reference evidence="9 10" key="2">
    <citation type="submission" date="2017-08" db="EMBL/GenBank/DDBJ databases">
        <authorList>
            <person name="de Groot N.N."/>
        </authorList>
    </citation>
    <scope>NUCLEOTIDE SEQUENCE [LARGE SCALE GENOMIC DNA]</scope>
    <source>
        <strain evidence="9">Orrdi1</strain>
    </source>
</reference>
<dbReference type="EMBL" id="FLRC01000021">
    <property type="protein sequence ID" value="SBT25626.1"/>
    <property type="molecule type" value="Genomic_DNA"/>
</dbReference>
<dbReference type="GO" id="GO:0005829">
    <property type="term" value="C:cytosol"/>
    <property type="evidence" value="ECO:0007669"/>
    <property type="project" value="TreeGrafter"/>
</dbReference>
<dbReference type="EMBL" id="LT907988">
    <property type="protein sequence ID" value="SOE47043.1"/>
    <property type="molecule type" value="Genomic_DNA"/>
</dbReference>
<organism evidence="8 10">
    <name type="scientific">Orrella dioscoreae</name>
    <dbReference type="NCBI Taxonomy" id="1851544"/>
    <lineage>
        <taxon>Bacteria</taxon>
        <taxon>Pseudomonadati</taxon>
        <taxon>Pseudomonadota</taxon>
        <taxon>Betaproteobacteria</taxon>
        <taxon>Burkholderiales</taxon>
        <taxon>Alcaligenaceae</taxon>
        <taxon>Orrella</taxon>
    </lineage>
</organism>
<sequence>MMVWLRAPGEGELAIGLADAVIPAHAQGRLMSLDEAWVATHQACEARMAEAQARAKACLGEAEIAAASLLADAQAAYETAALRGAEQGRVDALAQWWEEADAALALRHAAQLASRDEVAAIVVEAVSRIVRVHAPGDLFARAVQTVEGIIGEHAAIVVQVHPEDQAAASEAFAQLAERWRAAGKPMSVTVEADAGLAAGACVCQTEVGTVDASLDVQLRALAAVLQRSLDKQEG</sequence>
<comment type="similarity">
    <text evidence="5">Belongs to the SctL stator family.</text>
</comment>
<reference evidence="8 10" key="1">
    <citation type="submission" date="2016-06" db="EMBL/GenBank/DDBJ databases">
        <authorList>
            <person name="Kjaerup R.B."/>
            <person name="Dalgaard T.S."/>
            <person name="Juul-Madsen H.R."/>
        </authorList>
    </citation>
    <scope>NUCLEOTIDE SEQUENCE [LARGE SCALE GENOMIC DNA]</scope>
    <source>
        <strain evidence="8">Orrdi1</strain>
    </source>
</reference>
<evidence type="ECO:0000313" key="10">
    <source>
        <dbReference type="Proteomes" id="UP000078558"/>
    </source>
</evidence>
<evidence type="ECO:0000256" key="5">
    <source>
        <dbReference type="ARBA" id="ARBA00024335"/>
    </source>
</evidence>
<accession>A0A1C3K294</accession>
<name>A0A1C3K294_9BURK</name>
<dbReference type="Proteomes" id="UP000078558">
    <property type="component" value="Chromosome I"/>
</dbReference>
<dbReference type="KEGG" id="odi:ODI_R0612"/>
<protein>
    <recommendedName>
        <fullName evidence="6">Type 3 secretion system stator protein</fullName>
    </recommendedName>
</protein>
<feature type="domain" description="Flagellar assembly protein FliH/Type III secretion system HrpE" evidence="7">
    <location>
        <begin position="93"/>
        <end position="220"/>
    </location>
</feature>
<keyword evidence="10" id="KW-1185">Reference proteome</keyword>
<proteinExistence type="inferred from homology"/>
<dbReference type="RefSeq" id="WP_067753918.1">
    <property type="nucleotide sequence ID" value="NZ_LT907988.1"/>
</dbReference>
<evidence type="ECO:0000256" key="2">
    <source>
        <dbReference type="ARBA" id="ARBA00022448"/>
    </source>
</evidence>
<dbReference type="InterPro" id="IPR018035">
    <property type="entry name" value="Flagellar_FliH/T3SS_HrpE"/>
</dbReference>
<keyword evidence="3" id="KW-0963">Cytoplasm</keyword>